<feature type="region of interest" description="Disordered" evidence="6">
    <location>
        <begin position="218"/>
        <end position="240"/>
    </location>
</feature>
<evidence type="ECO:0000313" key="9">
    <source>
        <dbReference type="Proteomes" id="UP000007110"/>
    </source>
</evidence>
<dbReference type="EnsemblMetazoa" id="XM_030993532">
    <property type="protein sequence ID" value="XP_030849392"/>
    <property type="gene ID" value="LOC580489"/>
</dbReference>
<dbReference type="KEGG" id="spu:580489"/>
<dbReference type="InterPro" id="IPR036420">
    <property type="entry name" value="BRCT_dom_sf"/>
</dbReference>
<protein>
    <recommendedName>
        <fullName evidence="4">PAX-interacting protein 1</fullName>
    </recommendedName>
    <alternativeName>
        <fullName evidence="5">PAX transactivation activation domain-interacting protein</fullName>
    </alternativeName>
</protein>
<dbReference type="Pfam" id="PF16770">
    <property type="entry name" value="RTT107_BRCT_5"/>
    <property type="match status" value="1"/>
</dbReference>
<comment type="subcellular location">
    <subcellularLocation>
        <location evidence="1">Nucleus</location>
    </subcellularLocation>
</comment>
<dbReference type="FunCoup" id="A0A7M7PCK4">
    <property type="interactions" value="711"/>
</dbReference>
<feature type="domain" description="BRCT" evidence="7">
    <location>
        <begin position="532"/>
        <end position="607"/>
    </location>
</feature>
<dbReference type="PANTHER" id="PTHR23196:SF1">
    <property type="entry name" value="PAX-INTERACTING PROTEIN 1"/>
    <property type="match status" value="1"/>
</dbReference>
<reference evidence="8" key="2">
    <citation type="submission" date="2021-01" db="UniProtKB">
        <authorList>
            <consortium name="EnsemblMetazoa"/>
        </authorList>
    </citation>
    <scope>IDENTIFICATION</scope>
</reference>
<dbReference type="OrthoDB" id="342264at2759"/>
<dbReference type="GO" id="GO:0006974">
    <property type="term" value="P:DNA damage response"/>
    <property type="evidence" value="ECO:0007669"/>
    <property type="project" value="UniProtKB-KW"/>
</dbReference>
<dbReference type="PANTHER" id="PTHR23196">
    <property type="entry name" value="PAX TRANSCRIPTION ACTIVATION DOMAIN INTERACTING PROTEIN"/>
    <property type="match status" value="1"/>
</dbReference>
<evidence type="ECO:0000313" key="8">
    <source>
        <dbReference type="EnsemblMetazoa" id="XP_030849392"/>
    </source>
</evidence>
<keyword evidence="3" id="KW-0539">Nucleus</keyword>
<evidence type="ECO:0000256" key="2">
    <source>
        <dbReference type="ARBA" id="ARBA00022763"/>
    </source>
</evidence>
<dbReference type="CDD" id="cd17711">
    <property type="entry name" value="BRCT_PAXIP1_rpt3"/>
    <property type="match status" value="1"/>
</dbReference>
<dbReference type="InParanoid" id="A0A7M7PCK4"/>
<feature type="domain" description="BRCT" evidence="7">
    <location>
        <begin position="18"/>
        <end position="104"/>
    </location>
</feature>
<sequence length="917" mass="102271">MINLKMENTTEESDTTCVQEEFFKDVHYYLIGTILEEVTDLLEKGGGKEESYLTDRVTHVISEDEDHPEVTEARDLFELPVVSSKWVTMSIRCKTLLAGKAFAPESVRLFTNSIVCFSQVAASDRNALWALITFHGGTCRANLSKECTHLVTSKCEGTKYECASQHETEVKIVCPDWILSSVLAKKPQDERTFHPKYLTFETPPLEGALPTDVEMKGEAMDEEPVTEGDDKVAKDKKEKVARPKLKLPWADDIMPLPDISALPEPVRDAPPSGSTANSSAMSSSPALGASYSTSSAGYSTPSSKTKDKKHKKDKKKKKKHKKEKKKKDKKKHKHASGSGGTGVAQPQEGAGSSATDQGTKNRNTLRNITNKTEYLPSMVGVPADKKHVSQQVLNAVGGRPGGHKGRLDQTYGGLQVIPEIHYCGHDASAGVTPDSCLLGCIFLIIEYPHLVGVEYIDTWRKVIVEHGGIVDDCYSDRITHIMCDTQRTDIFRLAMKDGKRCVTASWLNDCLKKKAMLPPWRALHFPAPSYPLQPPPCKDQIIAVTGFEGGERNDVKTMIEMTGAKYTGFFSRGNTLLICKRLEGAKYEKAQEWRTPVTNVQWLSEVILGNYDALHNFVMPRYQVFDVDDPFKLALLRPLKLMEPWMIPIKISQSIRRSYITSIAQKTANLANGKRKGDPQSPGNASKKIRNMIQMDDDWDAGTPRIAPDKAPRILFTGLDAARMTDLSKKIEKLGGRIVDSISQCTHLIASKIMRTVKFLAGVSVCKHIVSPMWIEESYKSRWFLDVTNFSLVDQEMETLFSFQLRESLIRACKQKLFKDVTIYITPGVKPGANMLREIIECAGGKLAPSRPSLMKISHIQSALGKGSFVVISSPSDMPSCRDFFTHNIDVHNAEFVLTGVLRQQLDYKSFRFDPRI</sequence>
<evidence type="ECO:0000256" key="4">
    <source>
        <dbReference type="ARBA" id="ARBA00023858"/>
    </source>
</evidence>
<dbReference type="CDD" id="cd18440">
    <property type="entry name" value="BRCT_PAXIP1_rpt6"/>
    <property type="match status" value="1"/>
</dbReference>
<keyword evidence="9" id="KW-1185">Reference proteome</keyword>
<evidence type="ECO:0000256" key="3">
    <source>
        <dbReference type="ARBA" id="ARBA00023242"/>
    </source>
</evidence>
<dbReference type="Gene3D" id="3.40.50.10190">
    <property type="entry name" value="BRCT domain"/>
    <property type="match status" value="6"/>
</dbReference>
<feature type="compositionally biased region" description="Basic and acidic residues" evidence="6">
    <location>
        <begin position="228"/>
        <end position="240"/>
    </location>
</feature>
<dbReference type="CDD" id="cd17710">
    <property type="entry name" value="BRCT_PAXIP1_rpt2"/>
    <property type="match status" value="1"/>
</dbReference>
<feature type="domain" description="BRCT" evidence="7">
    <location>
        <begin position="711"/>
        <end position="792"/>
    </location>
</feature>
<proteinExistence type="predicted"/>
<feature type="region of interest" description="Disordered" evidence="6">
    <location>
        <begin position="255"/>
        <end position="371"/>
    </location>
</feature>
<evidence type="ECO:0000256" key="6">
    <source>
        <dbReference type="SAM" id="MobiDB-lite"/>
    </source>
</evidence>
<dbReference type="Pfam" id="PF12738">
    <property type="entry name" value="PTCB-BRCT"/>
    <property type="match status" value="2"/>
</dbReference>
<accession>A0A7M7PCK4</accession>
<dbReference type="Pfam" id="PF00533">
    <property type="entry name" value="BRCT"/>
    <property type="match status" value="1"/>
</dbReference>
<dbReference type="Pfam" id="PF16589">
    <property type="entry name" value="BRCT_2"/>
    <property type="match status" value="1"/>
</dbReference>
<dbReference type="AlphaFoldDB" id="A0A7M7PCK4"/>
<dbReference type="Proteomes" id="UP000007110">
    <property type="component" value="Unassembled WGS sequence"/>
</dbReference>
<feature type="domain" description="BRCT" evidence="7">
    <location>
        <begin position="460"/>
        <end position="518"/>
    </location>
</feature>
<feature type="compositionally biased region" description="Low complexity" evidence="6">
    <location>
        <begin position="272"/>
        <end position="303"/>
    </location>
</feature>
<dbReference type="GeneID" id="580489"/>
<dbReference type="CDD" id="cd17730">
    <property type="entry name" value="BRCT_PAXIP1_rpt4"/>
    <property type="match status" value="1"/>
</dbReference>
<dbReference type="GO" id="GO:0005634">
    <property type="term" value="C:nucleus"/>
    <property type="evidence" value="ECO:0000318"/>
    <property type="project" value="GO_Central"/>
</dbReference>
<evidence type="ECO:0000256" key="5">
    <source>
        <dbReference type="ARBA" id="ARBA00030146"/>
    </source>
</evidence>
<dbReference type="InterPro" id="IPR051579">
    <property type="entry name" value="DDR_Transcriptional_Reg"/>
</dbReference>
<dbReference type="SMART" id="SM00292">
    <property type="entry name" value="BRCT"/>
    <property type="match status" value="6"/>
</dbReference>
<keyword evidence="2" id="KW-0227">DNA damage</keyword>
<feature type="compositionally biased region" description="Polar residues" evidence="6">
    <location>
        <begin position="350"/>
        <end position="371"/>
    </location>
</feature>
<dbReference type="InterPro" id="IPR001357">
    <property type="entry name" value="BRCT_dom"/>
</dbReference>
<dbReference type="CDD" id="cd17714">
    <property type="entry name" value="BRCT_PAXIP1_rpt1"/>
    <property type="match status" value="1"/>
</dbReference>
<dbReference type="SUPFAM" id="SSF52113">
    <property type="entry name" value="BRCT domain"/>
    <property type="match status" value="5"/>
</dbReference>
<evidence type="ECO:0000259" key="7">
    <source>
        <dbReference type="PROSITE" id="PS50172"/>
    </source>
</evidence>
<feature type="domain" description="BRCT" evidence="7">
    <location>
        <begin position="105"/>
        <end position="195"/>
    </location>
</feature>
<name>A0A7M7PCK4_STRPU</name>
<dbReference type="PROSITE" id="PS50172">
    <property type="entry name" value="BRCT"/>
    <property type="match status" value="5"/>
</dbReference>
<feature type="compositionally biased region" description="Basic residues" evidence="6">
    <location>
        <begin position="306"/>
        <end position="335"/>
    </location>
</feature>
<dbReference type="OMA" id="AFWLNDC"/>
<reference evidence="9" key="1">
    <citation type="submission" date="2015-02" db="EMBL/GenBank/DDBJ databases">
        <title>Genome sequencing for Strongylocentrotus purpuratus.</title>
        <authorList>
            <person name="Murali S."/>
            <person name="Liu Y."/>
            <person name="Vee V."/>
            <person name="English A."/>
            <person name="Wang M."/>
            <person name="Skinner E."/>
            <person name="Han Y."/>
            <person name="Muzny D.M."/>
            <person name="Worley K.C."/>
            <person name="Gibbs R.A."/>
        </authorList>
    </citation>
    <scope>NUCLEOTIDE SEQUENCE</scope>
</reference>
<dbReference type="RefSeq" id="XP_030849392.1">
    <property type="nucleotide sequence ID" value="XM_030993532.1"/>
</dbReference>
<dbReference type="CDD" id="cd17712">
    <property type="entry name" value="BRCT_PAXIP1_rpt5"/>
    <property type="match status" value="1"/>
</dbReference>
<evidence type="ECO:0000256" key="1">
    <source>
        <dbReference type="ARBA" id="ARBA00004123"/>
    </source>
</evidence>
<organism evidence="8 9">
    <name type="scientific">Strongylocentrotus purpuratus</name>
    <name type="common">Purple sea urchin</name>
    <dbReference type="NCBI Taxonomy" id="7668"/>
    <lineage>
        <taxon>Eukaryota</taxon>
        <taxon>Metazoa</taxon>
        <taxon>Echinodermata</taxon>
        <taxon>Eleutherozoa</taxon>
        <taxon>Echinozoa</taxon>
        <taxon>Echinoidea</taxon>
        <taxon>Euechinoidea</taxon>
        <taxon>Echinacea</taxon>
        <taxon>Camarodonta</taxon>
        <taxon>Echinidea</taxon>
        <taxon>Strongylocentrotidae</taxon>
        <taxon>Strongylocentrotus</taxon>
    </lineage>
</organism>